<evidence type="ECO:0000313" key="2">
    <source>
        <dbReference type="Proteomes" id="UP000487117"/>
    </source>
</evidence>
<accession>A0A7V8FH82</accession>
<dbReference type="EMBL" id="WNDS01000002">
    <property type="protein sequence ID" value="KAF1015724.1"/>
    <property type="molecule type" value="Genomic_DNA"/>
</dbReference>
<organism evidence="1 2">
    <name type="scientific">Stenotrophomonas maltophilia</name>
    <name type="common">Pseudomonas maltophilia</name>
    <name type="synonym">Xanthomonas maltophilia</name>
    <dbReference type="NCBI Taxonomy" id="40324"/>
    <lineage>
        <taxon>Bacteria</taxon>
        <taxon>Pseudomonadati</taxon>
        <taxon>Pseudomonadota</taxon>
        <taxon>Gammaproteobacteria</taxon>
        <taxon>Lysobacterales</taxon>
        <taxon>Lysobacteraceae</taxon>
        <taxon>Stenotrophomonas</taxon>
        <taxon>Stenotrophomonas maltophilia group</taxon>
    </lineage>
</organism>
<dbReference type="AlphaFoldDB" id="A0A7V8FH82"/>
<dbReference type="Proteomes" id="UP000487117">
    <property type="component" value="Unassembled WGS sequence"/>
</dbReference>
<proteinExistence type="predicted"/>
<protein>
    <submittedName>
        <fullName evidence="1">Uncharacterized protein</fullName>
    </submittedName>
</protein>
<comment type="caution">
    <text evidence="1">The sequence shown here is derived from an EMBL/GenBank/DDBJ whole genome shotgun (WGS) entry which is preliminary data.</text>
</comment>
<name>A0A7V8FH82_STEMA</name>
<gene>
    <name evidence="1" type="ORF">GAK31_01199</name>
</gene>
<evidence type="ECO:0000313" key="1">
    <source>
        <dbReference type="EMBL" id="KAF1015724.1"/>
    </source>
</evidence>
<reference evidence="2" key="1">
    <citation type="journal article" date="2020" name="MBio">
        <title>Horizontal gene transfer to a defensive symbiont with a reduced genome amongst a multipartite beetle microbiome.</title>
        <authorList>
            <person name="Waterworth S.C."/>
            <person name="Florez L.V."/>
            <person name="Rees E.R."/>
            <person name="Hertweck C."/>
            <person name="Kaltenpoth M."/>
            <person name="Kwan J.C."/>
        </authorList>
    </citation>
    <scope>NUCLEOTIDE SEQUENCE [LARGE SCALE GENOMIC DNA]</scope>
</reference>
<sequence>MNAGITPQQARQQADAARSSIDALVRHIDQRIHARSQSGQRSIDVGLPREQVSAAAMQDILRQLRERGYQAEQRLVTGQAFQVHISW</sequence>